<proteinExistence type="predicted"/>
<protein>
    <submittedName>
        <fullName evidence="1">Uncharacterized protein</fullName>
    </submittedName>
</protein>
<dbReference type="AlphaFoldDB" id="A0A917PNQ7"/>
<sequence>MSFNSHKRKVLDESEPLEHRASHARSCALHVANTLALERDAVIELVAKETGVSLHSAESAAHLMAAFEALERIRVQAVQANA</sequence>
<keyword evidence="2" id="KW-1185">Reference proteome</keyword>
<evidence type="ECO:0000313" key="1">
    <source>
        <dbReference type="EMBL" id="GGJ85199.1"/>
    </source>
</evidence>
<accession>A0A917PNQ7</accession>
<dbReference type="EMBL" id="BMPO01000002">
    <property type="protein sequence ID" value="GGJ85199.1"/>
    <property type="molecule type" value="Genomic_DNA"/>
</dbReference>
<gene>
    <name evidence="1" type="ORF">GCM10009304_09030</name>
</gene>
<organism evidence="1 2">
    <name type="scientific">Pseudomonas matsuisoli</name>
    <dbReference type="NCBI Taxonomy" id="1515666"/>
    <lineage>
        <taxon>Bacteria</taxon>
        <taxon>Pseudomonadati</taxon>
        <taxon>Pseudomonadota</taxon>
        <taxon>Gammaproteobacteria</taxon>
        <taxon>Pseudomonadales</taxon>
        <taxon>Pseudomonadaceae</taxon>
        <taxon>Pseudomonas</taxon>
    </lineage>
</organism>
<reference evidence="1" key="2">
    <citation type="submission" date="2020-09" db="EMBL/GenBank/DDBJ databases">
        <authorList>
            <person name="Sun Q."/>
            <person name="Ohkuma M."/>
        </authorList>
    </citation>
    <scope>NUCLEOTIDE SEQUENCE</scope>
    <source>
        <strain evidence="1">JCM 30078</strain>
    </source>
</reference>
<evidence type="ECO:0000313" key="2">
    <source>
        <dbReference type="Proteomes" id="UP000635983"/>
    </source>
</evidence>
<comment type="caution">
    <text evidence="1">The sequence shown here is derived from an EMBL/GenBank/DDBJ whole genome shotgun (WGS) entry which is preliminary data.</text>
</comment>
<dbReference type="Proteomes" id="UP000635983">
    <property type="component" value="Unassembled WGS sequence"/>
</dbReference>
<reference evidence="1" key="1">
    <citation type="journal article" date="2014" name="Int. J. Syst. Evol. Microbiol.">
        <title>Complete genome sequence of Corynebacterium casei LMG S-19264T (=DSM 44701T), isolated from a smear-ripened cheese.</title>
        <authorList>
            <consortium name="US DOE Joint Genome Institute (JGI-PGF)"/>
            <person name="Walter F."/>
            <person name="Albersmeier A."/>
            <person name="Kalinowski J."/>
            <person name="Ruckert C."/>
        </authorList>
    </citation>
    <scope>NUCLEOTIDE SEQUENCE</scope>
    <source>
        <strain evidence="1">JCM 30078</strain>
    </source>
</reference>
<name>A0A917PNQ7_9PSED</name>